<proteinExistence type="predicted"/>
<evidence type="ECO:0000313" key="3">
    <source>
        <dbReference type="Proteomes" id="UP000095255"/>
    </source>
</evidence>
<reference evidence="2 3" key="1">
    <citation type="submission" date="2016-09" db="EMBL/GenBank/DDBJ databases">
        <title>Desulfuribacillus arsenicus sp. nov., an obligately anaerobic, dissimilatory arsenic- and antimonate-reducing bacterium isolated from anoxic sediments.</title>
        <authorList>
            <person name="Abin C.A."/>
            <person name="Hollibaugh J.T."/>
        </authorList>
    </citation>
    <scope>NUCLEOTIDE SEQUENCE [LARGE SCALE GENOMIC DNA]</scope>
    <source>
        <strain evidence="2 3">MLFW-2</strain>
    </source>
</reference>
<dbReference type="Proteomes" id="UP000095255">
    <property type="component" value="Unassembled WGS sequence"/>
</dbReference>
<keyword evidence="3" id="KW-1185">Reference proteome</keyword>
<feature type="domain" description="PRC-barrel" evidence="1">
    <location>
        <begin position="4"/>
        <end position="61"/>
    </location>
</feature>
<organism evidence="2 3">
    <name type="scientific">Desulfuribacillus stibiiarsenatis</name>
    <dbReference type="NCBI Taxonomy" id="1390249"/>
    <lineage>
        <taxon>Bacteria</taxon>
        <taxon>Bacillati</taxon>
        <taxon>Bacillota</taxon>
        <taxon>Desulfuribacillia</taxon>
        <taxon>Desulfuribacillales</taxon>
        <taxon>Desulfuribacillaceae</taxon>
        <taxon>Desulfuribacillus</taxon>
    </lineage>
</organism>
<feature type="domain" description="PRC-barrel" evidence="1">
    <location>
        <begin position="93"/>
        <end position="156"/>
    </location>
</feature>
<dbReference type="STRING" id="1390249.BHU72_12455"/>
<dbReference type="RefSeq" id="WP_069703445.1">
    <property type="nucleotide sequence ID" value="NZ_MJAT01000040.1"/>
</dbReference>
<dbReference type="AlphaFoldDB" id="A0A1E5L230"/>
<gene>
    <name evidence="2" type="ORF">BHU72_12455</name>
</gene>
<evidence type="ECO:0000259" key="1">
    <source>
        <dbReference type="Pfam" id="PF05239"/>
    </source>
</evidence>
<evidence type="ECO:0000313" key="2">
    <source>
        <dbReference type="EMBL" id="OEH84208.1"/>
    </source>
</evidence>
<comment type="caution">
    <text evidence="2">The sequence shown here is derived from an EMBL/GenBank/DDBJ whole genome shotgun (WGS) entry which is preliminary data.</text>
</comment>
<dbReference type="OrthoDB" id="53812at2"/>
<dbReference type="SUPFAM" id="SSF50346">
    <property type="entry name" value="PRC-barrel domain"/>
    <property type="match status" value="2"/>
</dbReference>
<name>A0A1E5L230_9FIRM</name>
<dbReference type="Gene3D" id="2.30.30.240">
    <property type="entry name" value="PRC-barrel domain"/>
    <property type="match status" value="1"/>
</dbReference>
<dbReference type="InterPro" id="IPR011033">
    <property type="entry name" value="PRC_barrel-like_sf"/>
</dbReference>
<accession>A0A1E5L230</accession>
<sequence length="322" mass="35128">MKKSTEIKGLPIFSIMDGKEAGGVRSLLINADQGMVEYLIVETLSLDFGIKAIPFEKIEGIGSYAVTIESDASIIELADTPTSHDMLKKNIQIINNKVMTKKGSLLGNVSEFYIDEFSGKILGCVLTNNQELEGKVILEKNILTYGKEVVVVVEDIIDQLVSFEDFAQAEPALVEKKNETLAPKAVVVEKPAAVEVVKPAVEVVVPVVEVNTPVVEEQEPVVEETITEPVVEEAPAVEAVEEKVAPSEVYEETLVVDTTDVAKQFEDRQALFLKGKKVTRDFIGDNGAVIVPTGTILTEEQVLQVKAMGRNKLLELSMIVTD</sequence>
<dbReference type="Pfam" id="PF05239">
    <property type="entry name" value="PRC"/>
    <property type="match status" value="2"/>
</dbReference>
<dbReference type="InterPro" id="IPR027275">
    <property type="entry name" value="PRC-brl_dom"/>
</dbReference>
<protein>
    <recommendedName>
        <fullName evidence="1">PRC-barrel domain-containing protein</fullName>
    </recommendedName>
</protein>
<dbReference type="EMBL" id="MJAT01000040">
    <property type="protein sequence ID" value="OEH84208.1"/>
    <property type="molecule type" value="Genomic_DNA"/>
</dbReference>